<comment type="caution">
    <text evidence="2">The sequence shown here is derived from an EMBL/GenBank/DDBJ whole genome shotgun (WGS) entry which is preliminary data.</text>
</comment>
<evidence type="ECO:0000313" key="2">
    <source>
        <dbReference type="EMBL" id="GAA3916187.1"/>
    </source>
</evidence>
<evidence type="ECO:0000256" key="1">
    <source>
        <dbReference type="SAM" id="SignalP"/>
    </source>
</evidence>
<accession>A0ABP7MAX5</accession>
<proteinExistence type="predicted"/>
<reference evidence="3" key="1">
    <citation type="journal article" date="2019" name="Int. J. Syst. Evol. Microbiol.">
        <title>The Global Catalogue of Microorganisms (GCM) 10K type strain sequencing project: providing services to taxonomists for standard genome sequencing and annotation.</title>
        <authorList>
            <consortium name="The Broad Institute Genomics Platform"/>
            <consortium name="The Broad Institute Genome Sequencing Center for Infectious Disease"/>
            <person name="Wu L."/>
            <person name="Ma J."/>
        </authorList>
    </citation>
    <scope>NUCLEOTIDE SEQUENCE [LARGE SCALE GENOMIC DNA]</scope>
    <source>
        <strain evidence="3">JCM 16916</strain>
    </source>
</reference>
<gene>
    <name evidence="2" type="ORF">GCM10022229_06710</name>
</gene>
<feature type="signal peptide" evidence="1">
    <location>
        <begin position="1"/>
        <end position="27"/>
    </location>
</feature>
<keyword evidence="3" id="KW-1185">Reference proteome</keyword>
<dbReference type="RefSeq" id="WP_344758515.1">
    <property type="nucleotide sequence ID" value="NZ_BAAAZU010000003.1"/>
</dbReference>
<feature type="chain" id="PRO_5045516208" evidence="1">
    <location>
        <begin position="28"/>
        <end position="79"/>
    </location>
</feature>
<dbReference type="EMBL" id="BAAAZU010000003">
    <property type="protein sequence ID" value="GAA3916187.1"/>
    <property type="molecule type" value="Genomic_DNA"/>
</dbReference>
<protein>
    <submittedName>
        <fullName evidence="2">Uncharacterized protein</fullName>
    </submittedName>
</protein>
<sequence length="79" mass="8262">MKIPVRKVLLTSAMTAIALCVIGSAAARFPKLGVEWAEWTNYDGNGNAVGGGRIECDGTMLTWGEPSLPGGGMTLHPCN</sequence>
<evidence type="ECO:0000313" key="3">
    <source>
        <dbReference type="Proteomes" id="UP001501727"/>
    </source>
</evidence>
<organism evidence="2 3">
    <name type="scientific">Luteimonas lutimaris</name>
    <dbReference type="NCBI Taxonomy" id="698645"/>
    <lineage>
        <taxon>Bacteria</taxon>
        <taxon>Pseudomonadati</taxon>
        <taxon>Pseudomonadota</taxon>
        <taxon>Gammaproteobacteria</taxon>
        <taxon>Lysobacterales</taxon>
        <taxon>Lysobacteraceae</taxon>
        <taxon>Luteimonas</taxon>
    </lineage>
</organism>
<dbReference type="InterPro" id="IPR046256">
    <property type="entry name" value="DUF6289"/>
</dbReference>
<keyword evidence="1" id="KW-0732">Signal</keyword>
<dbReference type="Proteomes" id="UP001501727">
    <property type="component" value="Unassembled WGS sequence"/>
</dbReference>
<dbReference type="Pfam" id="PF19806">
    <property type="entry name" value="DUF6289"/>
    <property type="match status" value="1"/>
</dbReference>
<name>A0ABP7MAX5_9GAMM</name>